<accession>A0A815QL06</accession>
<dbReference type="AlphaFoldDB" id="A0A815QL06"/>
<dbReference type="EMBL" id="CAJNOJ010000482">
    <property type="protein sequence ID" value="CAF1463479.1"/>
    <property type="molecule type" value="Genomic_DNA"/>
</dbReference>
<proteinExistence type="predicted"/>
<organism evidence="1 2">
    <name type="scientific">Adineta ricciae</name>
    <name type="common">Rotifer</name>
    <dbReference type="NCBI Taxonomy" id="249248"/>
    <lineage>
        <taxon>Eukaryota</taxon>
        <taxon>Metazoa</taxon>
        <taxon>Spiralia</taxon>
        <taxon>Gnathifera</taxon>
        <taxon>Rotifera</taxon>
        <taxon>Eurotatoria</taxon>
        <taxon>Bdelloidea</taxon>
        <taxon>Adinetida</taxon>
        <taxon>Adinetidae</taxon>
        <taxon>Adineta</taxon>
    </lineage>
</organism>
<reference evidence="1" key="1">
    <citation type="submission" date="2021-02" db="EMBL/GenBank/DDBJ databases">
        <authorList>
            <person name="Nowell W R."/>
        </authorList>
    </citation>
    <scope>NUCLEOTIDE SEQUENCE</scope>
</reference>
<dbReference type="Proteomes" id="UP000663852">
    <property type="component" value="Unassembled WGS sequence"/>
</dbReference>
<comment type="caution">
    <text evidence="1">The sequence shown here is derived from an EMBL/GenBank/DDBJ whole genome shotgun (WGS) entry which is preliminary data.</text>
</comment>
<evidence type="ECO:0000313" key="1">
    <source>
        <dbReference type="EMBL" id="CAF1463479.1"/>
    </source>
</evidence>
<sequence length="106" mass="12158">MTTTQFSRNLNLLRDVMSGKTLISSYILNYDWPIDLDRTYTTIPVRPIQMKNGYSCGTRNDCIESDGVYDRITDLQEFAVPGWNVGCSGVEHYCDRLWNAFTIPHA</sequence>
<name>A0A815QL06_ADIRI</name>
<evidence type="ECO:0000313" key="2">
    <source>
        <dbReference type="Proteomes" id="UP000663852"/>
    </source>
</evidence>
<protein>
    <submittedName>
        <fullName evidence="1">Uncharacterized protein</fullName>
    </submittedName>
</protein>
<gene>
    <name evidence="1" type="ORF">EDS130_LOCUS40314</name>
</gene>